<dbReference type="PIRSF" id="PIRSF500217">
    <property type="entry name" value="AlgI"/>
    <property type="match status" value="1"/>
</dbReference>
<evidence type="ECO:0000256" key="5">
    <source>
        <dbReference type="ARBA" id="ARBA00022989"/>
    </source>
</evidence>
<dbReference type="GO" id="GO:0042121">
    <property type="term" value="P:alginic acid biosynthetic process"/>
    <property type="evidence" value="ECO:0007669"/>
    <property type="project" value="InterPro"/>
</dbReference>
<evidence type="ECO:0000256" key="2">
    <source>
        <dbReference type="ARBA" id="ARBA00010323"/>
    </source>
</evidence>
<dbReference type="Pfam" id="PF03062">
    <property type="entry name" value="MBOAT"/>
    <property type="match status" value="1"/>
</dbReference>
<proteinExistence type="inferred from homology"/>
<dbReference type="GO" id="GO:0016746">
    <property type="term" value="F:acyltransferase activity"/>
    <property type="evidence" value="ECO:0007669"/>
    <property type="project" value="UniProtKB-KW"/>
</dbReference>
<keyword evidence="6 7" id="KW-0472">Membrane</keyword>
<dbReference type="AlphaFoldDB" id="A0A941GRZ5"/>
<dbReference type="InterPro" id="IPR028362">
    <property type="entry name" value="AlgI"/>
</dbReference>
<keyword evidence="4 8" id="KW-0812">Transmembrane</keyword>
<evidence type="ECO:0000313" key="9">
    <source>
        <dbReference type="EMBL" id="MBR8828395.1"/>
    </source>
</evidence>
<feature type="transmembrane region" description="Helical" evidence="8">
    <location>
        <begin position="177"/>
        <end position="203"/>
    </location>
</feature>
<accession>A0A941GRZ5</accession>
<evidence type="ECO:0000256" key="4">
    <source>
        <dbReference type="ARBA" id="ARBA00022692"/>
    </source>
</evidence>
<reference evidence="9" key="1">
    <citation type="submission" date="2021-02" db="EMBL/GenBank/DDBJ databases">
        <title>Metagenome analyses of Stigonema ocellatum DSM 106950, Chlorogloea purpurea SAG 13.99 and Gomphosphaeria aponina DSM 107014.</title>
        <authorList>
            <person name="Marter P."/>
            <person name="Huang S."/>
        </authorList>
    </citation>
    <scope>NUCLEOTIDE SEQUENCE</scope>
    <source>
        <strain evidence="9">JP213</strain>
    </source>
</reference>
<comment type="caution">
    <text evidence="9">The sequence shown here is derived from an EMBL/GenBank/DDBJ whole genome shotgun (WGS) entry which is preliminary data.</text>
</comment>
<evidence type="ECO:0000256" key="8">
    <source>
        <dbReference type="SAM" id="Phobius"/>
    </source>
</evidence>
<organism evidence="9 10">
    <name type="scientific">Gomphosphaeria aponina SAG 52.96 = DSM 107014</name>
    <dbReference type="NCBI Taxonomy" id="1521640"/>
    <lineage>
        <taxon>Bacteria</taxon>
        <taxon>Bacillati</taxon>
        <taxon>Cyanobacteriota</taxon>
        <taxon>Cyanophyceae</taxon>
        <taxon>Oscillatoriophycideae</taxon>
        <taxon>Chroococcales</taxon>
        <taxon>Gomphosphaeriaceae</taxon>
        <taxon>Gomphosphaeria</taxon>
    </lineage>
</organism>
<keyword evidence="7" id="KW-0012">Acyltransferase</keyword>
<evidence type="ECO:0000256" key="6">
    <source>
        <dbReference type="ARBA" id="ARBA00023136"/>
    </source>
</evidence>
<keyword evidence="3 7" id="KW-1003">Cell membrane</keyword>
<keyword evidence="7" id="KW-0808">Transferase</keyword>
<keyword evidence="5 8" id="KW-1133">Transmembrane helix</keyword>
<evidence type="ECO:0000313" key="10">
    <source>
        <dbReference type="Proteomes" id="UP000767446"/>
    </source>
</evidence>
<gene>
    <name evidence="9" type="ORF">DSM107014_10940</name>
</gene>
<evidence type="ECO:0000256" key="3">
    <source>
        <dbReference type="ARBA" id="ARBA00022475"/>
    </source>
</evidence>
<feature type="transmembrane region" description="Helical" evidence="8">
    <location>
        <begin position="18"/>
        <end position="36"/>
    </location>
</feature>
<dbReference type="PANTHER" id="PTHR13285">
    <property type="entry name" value="ACYLTRANSFERASE"/>
    <property type="match status" value="1"/>
</dbReference>
<sequence length="359" mass="41853">MSYIIDVYRDQTKTQKNWLNLVLYISLFPQLIAGPIVRYETIAAQIINRFTSVSLFGSGIRRFIIGLGKKMIIANTVAYSADQIFNLPSEELTTPIAWLGIICYTLQIYFDFSGYSDMAIGLGRMFGFHFLENFRYPYISRSVTEFWRRWHISLSTWFRDYLYIPLGGNRISQKRTYFNLVIVFFLCGLWHGANWGFIFWGIYHGAFIVVERTRWSKMIEKTIPLIQHLYALIVVMIGWVFFRVATDPPSPDNILGYALQYCGAMLGISNASNSPRSLAEYANFYLLMIICIGLLGATPFYQWIRVAPARYLHQRGQYFNSQWRAVGETIMIIYLLFLLLYSIMLIASDSYNPFIYFQF</sequence>
<evidence type="ECO:0000256" key="7">
    <source>
        <dbReference type="PIRNR" id="PIRNR016636"/>
    </source>
</evidence>
<feature type="transmembrane region" description="Helical" evidence="8">
    <location>
        <begin position="325"/>
        <end position="347"/>
    </location>
</feature>
<name>A0A941GRZ5_9CHRO</name>
<protein>
    <submittedName>
        <fullName evidence="9">MBOAT family protein</fullName>
    </submittedName>
</protein>
<feature type="transmembrane region" description="Helical" evidence="8">
    <location>
        <begin position="284"/>
        <end position="304"/>
    </location>
</feature>
<dbReference type="EMBL" id="JADQBC010000068">
    <property type="protein sequence ID" value="MBR8828395.1"/>
    <property type="molecule type" value="Genomic_DNA"/>
</dbReference>
<dbReference type="InterPro" id="IPR004299">
    <property type="entry name" value="MBOAT_fam"/>
</dbReference>
<dbReference type="InterPro" id="IPR051085">
    <property type="entry name" value="MB_O-acyltransferase"/>
</dbReference>
<dbReference type="PANTHER" id="PTHR13285:SF18">
    <property type="entry name" value="PROTEIN-CYSTEINE N-PALMITOYLTRANSFERASE RASP"/>
    <property type="match status" value="1"/>
</dbReference>
<dbReference type="Proteomes" id="UP000767446">
    <property type="component" value="Unassembled WGS sequence"/>
</dbReference>
<comment type="subcellular location">
    <subcellularLocation>
        <location evidence="1">Cell membrane</location>
        <topology evidence="1">Multi-pass membrane protein</topology>
    </subcellularLocation>
</comment>
<comment type="similarity">
    <text evidence="2 7">Belongs to the membrane-bound acyltransferase family.</text>
</comment>
<dbReference type="PIRSF" id="PIRSF016636">
    <property type="entry name" value="AlgI_DltB"/>
    <property type="match status" value="1"/>
</dbReference>
<dbReference type="InterPro" id="IPR024194">
    <property type="entry name" value="Ac/AlaTfrase_AlgI/DltB"/>
</dbReference>
<evidence type="ECO:0000256" key="1">
    <source>
        <dbReference type="ARBA" id="ARBA00004651"/>
    </source>
</evidence>
<dbReference type="GO" id="GO:0005886">
    <property type="term" value="C:plasma membrane"/>
    <property type="evidence" value="ECO:0007669"/>
    <property type="project" value="UniProtKB-SubCell"/>
</dbReference>
<feature type="transmembrane region" description="Helical" evidence="8">
    <location>
        <begin position="254"/>
        <end position="272"/>
    </location>
</feature>
<feature type="transmembrane region" description="Helical" evidence="8">
    <location>
        <begin position="223"/>
        <end position="242"/>
    </location>
</feature>